<proteinExistence type="predicted"/>
<feature type="transmembrane region" description="Helical" evidence="2">
    <location>
        <begin position="323"/>
        <end position="342"/>
    </location>
</feature>
<accession>A0A918E711</accession>
<dbReference type="InterPro" id="IPR050879">
    <property type="entry name" value="Acyltransferase_3"/>
</dbReference>
<evidence type="ECO:0000313" key="5">
    <source>
        <dbReference type="Proteomes" id="UP000660745"/>
    </source>
</evidence>
<feature type="transmembrane region" description="Helical" evidence="2">
    <location>
        <begin position="61"/>
        <end position="80"/>
    </location>
</feature>
<dbReference type="RefSeq" id="WP_189140443.1">
    <property type="nucleotide sequence ID" value="NZ_BMNK01000007.1"/>
</dbReference>
<evidence type="ECO:0000256" key="2">
    <source>
        <dbReference type="SAM" id="Phobius"/>
    </source>
</evidence>
<evidence type="ECO:0000313" key="4">
    <source>
        <dbReference type="EMBL" id="GGP08969.1"/>
    </source>
</evidence>
<feature type="region of interest" description="Disordered" evidence="1">
    <location>
        <begin position="357"/>
        <end position="380"/>
    </location>
</feature>
<reference evidence="4" key="2">
    <citation type="submission" date="2020-09" db="EMBL/GenBank/DDBJ databases">
        <authorList>
            <person name="Sun Q."/>
            <person name="Zhou Y."/>
        </authorList>
    </citation>
    <scope>NUCLEOTIDE SEQUENCE</scope>
    <source>
        <strain evidence="4">CGMCC 4.7430</strain>
    </source>
</reference>
<dbReference type="AlphaFoldDB" id="A0A918E711"/>
<evidence type="ECO:0000256" key="1">
    <source>
        <dbReference type="SAM" id="MobiDB-lite"/>
    </source>
</evidence>
<feature type="transmembrane region" description="Helical" evidence="2">
    <location>
        <begin position="21"/>
        <end position="41"/>
    </location>
</feature>
<feature type="transmembrane region" description="Helical" evidence="2">
    <location>
        <begin position="288"/>
        <end position="311"/>
    </location>
</feature>
<dbReference type="GO" id="GO:0009103">
    <property type="term" value="P:lipopolysaccharide biosynthetic process"/>
    <property type="evidence" value="ECO:0007669"/>
    <property type="project" value="TreeGrafter"/>
</dbReference>
<feature type="domain" description="Acyltransferase 3" evidence="3">
    <location>
        <begin position="21"/>
        <end position="339"/>
    </location>
</feature>
<keyword evidence="4" id="KW-0808">Transferase</keyword>
<name>A0A918E711_9ACTN</name>
<gene>
    <name evidence="4" type="ORF">GCM10012278_42780</name>
</gene>
<keyword evidence="4" id="KW-0012">Acyltransferase</keyword>
<keyword evidence="5" id="KW-1185">Reference proteome</keyword>
<comment type="caution">
    <text evidence="4">The sequence shown here is derived from an EMBL/GenBank/DDBJ whole genome shotgun (WGS) entry which is preliminary data.</text>
</comment>
<dbReference type="Proteomes" id="UP000660745">
    <property type="component" value="Unassembled WGS sequence"/>
</dbReference>
<evidence type="ECO:0000259" key="3">
    <source>
        <dbReference type="Pfam" id="PF01757"/>
    </source>
</evidence>
<sequence>MIRGKEQAPYVSRRRRSARLYELDGLRLVAALCVVVFHYAFSGPVGGHSTVAFPELEGVARYGYLGVDLFFLISGFVVLMSAWGRTPRAFAVSRLARLYPAYWVGIAATTLVTVTLGAGMFDVSLYQVLVNLTMFQAVPNVANVDVVYWTLWTEMRFYFLIGLLTLVGMTRTRVMILMWGWLGLTALVQTGLLPGAADLVVQSEFSHYFIAGMALFLLYEYGLNWQVALIVPLCLGNAAYRAIGYADSVGKRYGVAYDSVVVVAVVVVIFLIMTLIALRVLQRLARPWLATAGALTYPLYLLHAHIGFILINRIGDSVNRYVLVTGLIAVMLLAAYAVYRWVERPVGPLIRRLAGPRAPRTPPDATVSPPLAPARPQGGA</sequence>
<feature type="transmembrane region" description="Helical" evidence="2">
    <location>
        <begin position="174"/>
        <end position="193"/>
    </location>
</feature>
<organism evidence="4 5">
    <name type="scientific">Nonomuraea glycinis</name>
    <dbReference type="NCBI Taxonomy" id="2047744"/>
    <lineage>
        <taxon>Bacteria</taxon>
        <taxon>Bacillati</taxon>
        <taxon>Actinomycetota</taxon>
        <taxon>Actinomycetes</taxon>
        <taxon>Streptosporangiales</taxon>
        <taxon>Streptosporangiaceae</taxon>
        <taxon>Nonomuraea</taxon>
    </lineage>
</organism>
<dbReference type="EMBL" id="BMNK01000007">
    <property type="protein sequence ID" value="GGP08969.1"/>
    <property type="molecule type" value="Genomic_DNA"/>
</dbReference>
<dbReference type="GO" id="GO:0016020">
    <property type="term" value="C:membrane"/>
    <property type="evidence" value="ECO:0007669"/>
    <property type="project" value="TreeGrafter"/>
</dbReference>
<dbReference type="PANTHER" id="PTHR23028">
    <property type="entry name" value="ACETYLTRANSFERASE"/>
    <property type="match status" value="1"/>
</dbReference>
<dbReference type="GO" id="GO:0016747">
    <property type="term" value="F:acyltransferase activity, transferring groups other than amino-acyl groups"/>
    <property type="evidence" value="ECO:0007669"/>
    <property type="project" value="InterPro"/>
</dbReference>
<feature type="transmembrane region" description="Helical" evidence="2">
    <location>
        <begin position="101"/>
        <end position="126"/>
    </location>
</feature>
<protein>
    <submittedName>
        <fullName evidence="4">Acyltransferase</fullName>
    </submittedName>
</protein>
<dbReference type="Pfam" id="PF01757">
    <property type="entry name" value="Acyl_transf_3"/>
    <property type="match status" value="1"/>
</dbReference>
<keyword evidence="2" id="KW-1133">Transmembrane helix</keyword>
<dbReference type="PANTHER" id="PTHR23028:SF53">
    <property type="entry name" value="ACYL_TRANSF_3 DOMAIN-CONTAINING PROTEIN"/>
    <property type="match status" value="1"/>
</dbReference>
<reference evidence="4" key="1">
    <citation type="journal article" date="2014" name="Int. J. Syst. Evol. Microbiol.">
        <title>Complete genome sequence of Corynebacterium casei LMG S-19264T (=DSM 44701T), isolated from a smear-ripened cheese.</title>
        <authorList>
            <consortium name="US DOE Joint Genome Institute (JGI-PGF)"/>
            <person name="Walter F."/>
            <person name="Albersmeier A."/>
            <person name="Kalinowski J."/>
            <person name="Ruckert C."/>
        </authorList>
    </citation>
    <scope>NUCLEOTIDE SEQUENCE</scope>
    <source>
        <strain evidence="4">CGMCC 4.7430</strain>
    </source>
</reference>
<dbReference type="InterPro" id="IPR002656">
    <property type="entry name" value="Acyl_transf_3_dom"/>
</dbReference>
<keyword evidence="2" id="KW-0812">Transmembrane</keyword>
<feature type="transmembrane region" description="Helical" evidence="2">
    <location>
        <begin position="225"/>
        <end position="243"/>
    </location>
</feature>
<feature type="transmembrane region" description="Helical" evidence="2">
    <location>
        <begin position="255"/>
        <end position="281"/>
    </location>
</feature>
<keyword evidence="2" id="KW-0472">Membrane</keyword>
<feature type="transmembrane region" description="Helical" evidence="2">
    <location>
        <begin position="146"/>
        <end position="167"/>
    </location>
</feature>